<reference evidence="1 2" key="1">
    <citation type="submission" date="2021-04" db="EMBL/GenBank/DDBJ databases">
        <authorList>
            <person name="Ivanova A."/>
        </authorList>
    </citation>
    <scope>NUCLEOTIDE SEQUENCE [LARGE SCALE GENOMIC DNA]</scope>
    <source>
        <strain evidence="1 2">G18</strain>
    </source>
</reference>
<name>A0ABS5BZQ9_9BACT</name>
<dbReference type="EMBL" id="JAGKQQ010000001">
    <property type="protein sequence ID" value="MBP3959221.1"/>
    <property type="molecule type" value="Genomic_DNA"/>
</dbReference>
<gene>
    <name evidence="1" type="ORF">J8F10_28590</name>
</gene>
<keyword evidence="2" id="KW-1185">Reference proteome</keyword>
<dbReference type="RefSeq" id="WP_210659814.1">
    <property type="nucleotide sequence ID" value="NZ_JAGKQQ010000001.1"/>
</dbReference>
<dbReference type="Proteomes" id="UP000676565">
    <property type="component" value="Unassembled WGS sequence"/>
</dbReference>
<evidence type="ECO:0000313" key="1">
    <source>
        <dbReference type="EMBL" id="MBP3959221.1"/>
    </source>
</evidence>
<dbReference type="InterPro" id="IPR011990">
    <property type="entry name" value="TPR-like_helical_dom_sf"/>
</dbReference>
<organism evidence="1 2">
    <name type="scientific">Gemmata palustris</name>
    <dbReference type="NCBI Taxonomy" id="2822762"/>
    <lineage>
        <taxon>Bacteria</taxon>
        <taxon>Pseudomonadati</taxon>
        <taxon>Planctomycetota</taxon>
        <taxon>Planctomycetia</taxon>
        <taxon>Gemmatales</taxon>
        <taxon>Gemmataceae</taxon>
        <taxon>Gemmata</taxon>
    </lineage>
</organism>
<protein>
    <recommendedName>
        <fullName evidence="3">Tetratricopeptide repeat protein</fullName>
    </recommendedName>
</protein>
<dbReference type="SUPFAM" id="SSF48452">
    <property type="entry name" value="TPR-like"/>
    <property type="match status" value="1"/>
</dbReference>
<proteinExistence type="predicted"/>
<evidence type="ECO:0008006" key="3">
    <source>
        <dbReference type="Google" id="ProtNLM"/>
    </source>
</evidence>
<comment type="caution">
    <text evidence="1">The sequence shown here is derived from an EMBL/GenBank/DDBJ whole genome shotgun (WGS) entry which is preliminary data.</text>
</comment>
<accession>A0ABS5BZQ9</accession>
<dbReference type="Gene3D" id="1.25.40.10">
    <property type="entry name" value="Tetratricopeptide repeat domain"/>
    <property type="match status" value="1"/>
</dbReference>
<evidence type="ECO:0000313" key="2">
    <source>
        <dbReference type="Proteomes" id="UP000676565"/>
    </source>
</evidence>
<sequence length="140" mass="15655">MSSAALFEEGEEFVDAEMFADALDSFQAAWDALPEPKADQEQAIQICAAISDCYFHLESWSACHDAMQNALRCGASVGNPFVRLRLGQSLYELGNEREAANWLVPVYLMEGRAPFEDDPKYLEFFRGKLAPPEGGWPEGW</sequence>